<evidence type="ECO:0000313" key="3">
    <source>
        <dbReference type="EMBL" id="WUN91672.1"/>
    </source>
</evidence>
<dbReference type="RefSeq" id="WP_150469236.1">
    <property type="nucleotide sequence ID" value="NZ_CP108038.1"/>
</dbReference>
<organism evidence="3 4">
    <name type="scientific">Streptomyces bobili</name>
    <dbReference type="NCBI Taxonomy" id="67280"/>
    <lineage>
        <taxon>Bacteria</taxon>
        <taxon>Bacillati</taxon>
        <taxon>Actinomycetota</taxon>
        <taxon>Actinomycetes</taxon>
        <taxon>Kitasatosporales</taxon>
        <taxon>Streptomycetaceae</taxon>
        <taxon>Streptomyces</taxon>
    </lineage>
</organism>
<evidence type="ECO:0000313" key="4">
    <source>
        <dbReference type="Proteomes" id="UP001432071"/>
    </source>
</evidence>
<proteinExistence type="predicted"/>
<evidence type="ECO:0008006" key="5">
    <source>
        <dbReference type="Google" id="ProtNLM"/>
    </source>
</evidence>
<dbReference type="Gene3D" id="1.10.10.10">
    <property type="entry name" value="Winged helix-like DNA-binding domain superfamily/Winged helix DNA-binding domain"/>
    <property type="match status" value="1"/>
</dbReference>
<feature type="region of interest" description="Disordered" evidence="2">
    <location>
        <begin position="64"/>
        <end position="234"/>
    </location>
</feature>
<dbReference type="InterPro" id="IPR036388">
    <property type="entry name" value="WH-like_DNA-bd_sf"/>
</dbReference>
<dbReference type="EMBL" id="CP108038">
    <property type="protein sequence ID" value="WUN91672.1"/>
    <property type="molecule type" value="Genomic_DNA"/>
</dbReference>
<evidence type="ECO:0000256" key="2">
    <source>
        <dbReference type="SAM" id="MobiDB-lite"/>
    </source>
</evidence>
<dbReference type="Proteomes" id="UP001432071">
    <property type="component" value="Chromosome"/>
</dbReference>
<gene>
    <name evidence="3" type="ORF">OHT53_38965</name>
</gene>
<protein>
    <recommendedName>
        <fullName evidence="5">Regulatory protein</fullName>
    </recommendedName>
</protein>
<name>A0ABZ1RAE0_9ACTN</name>
<sequence>MSETTTQTNGVTSQYAAQVASDLERNLKEYDRVAAEAAVLQEQLASLEKDRVVLLNVQQALGVESASASAAPAVEHTTAVPAPRKKASAGASRQSKAKKPEAAAPKAADKQTASRKASPKPASKAAPKAVPTAAPKTEQPSLVTLVREHLAGQSEPRSAAEVAQSLGQQHPERGIKTTVVRTTLEGLVAKNRAQRSKQGSSVFYTSPDAPASAPSKEGAKEDAVEGDPQEGRSA</sequence>
<feature type="compositionally biased region" description="Low complexity" evidence="2">
    <location>
        <begin position="114"/>
        <end position="137"/>
    </location>
</feature>
<evidence type="ECO:0000256" key="1">
    <source>
        <dbReference type="SAM" id="Coils"/>
    </source>
</evidence>
<feature type="coiled-coil region" evidence="1">
    <location>
        <begin position="23"/>
        <end position="50"/>
    </location>
</feature>
<keyword evidence="1" id="KW-0175">Coiled coil</keyword>
<accession>A0ABZ1RAE0</accession>
<feature type="compositionally biased region" description="Basic and acidic residues" evidence="2">
    <location>
        <begin position="217"/>
        <end position="234"/>
    </location>
</feature>
<reference evidence="3" key="1">
    <citation type="submission" date="2022-10" db="EMBL/GenBank/DDBJ databases">
        <title>The complete genomes of actinobacterial strains from the NBC collection.</title>
        <authorList>
            <person name="Joergensen T.S."/>
            <person name="Alvarez Arevalo M."/>
            <person name="Sterndorff E.B."/>
            <person name="Faurdal D."/>
            <person name="Vuksanovic O."/>
            <person name="Mourched A.-S."/>
            <person name="Charusanti P."/>
            <person name="Shaw S."/>
            <person name="Blin K."/>
            <person name="Weber T."/>
        </authorList>
    </citation>
    <scope>NUCLEOTIDE SEQUENCE</scope>
    <source>
        <strain evidence="3">NBC_00302</strain>
    </source>
</reference>
<dbReference type="GeneID" id="93767097"/>
<keyword evidence="4" id="KW-1185">Reference proteome</keyword>